<sequence length="255" mass="28451">MTDAAAANSEAGQMPPFYREPVPVDISRHGDWKLKQQRTFSYAANANAIPIVGEEFISLNGHYPIVFTLGNNPAAVVLTGVRPDENLFVDGEGNWRKNTPIPAYVRRYPFLMMETPDRERLVLCLEEDANLVGPDGDVPLFEGDKAGAAGNDALNFCATFNQSAVATSAFCKELHDRGLLVEQRLDLTLSHDNSRMTLTGFTIIDEKKFNELPDDVFLDWRKRGYLGLVYSHFISLSRWSILAELASERILAKKA</sequence>
<gene>
    <name evidence="2" type="ORF">FBZ87_12029</name>
    <name evidence="1" type="ORF">FBZ89_13229</name>
</gene>
<dbReference type="Pfam" id="PF07277">
    <property type="entry name" value="SapC"/>
    <property type="match status" value="1"/>
</dbReference>
<reference evidence="3 4" key="1">
    <citation type="submission" date="2019-06" db="EMBL/GenBank/DDBJ databases">
        <title>Genomic Encyclopedia of Type Strains, Phase IV (KMG-V): Genome sequencing to study the core and pangenomes of soil and plant-associated prokaryotes.</title>
        <authorList>
            <person name="Whitman W."/>
        </authorList>
    </citation>
    <scope>NUCLEOTIDE SEQUENCE [LARGE SCALE GENOMIC DNA]</scope>
    <source>
        <strain evidence="1 3">BR 11880</strain>
        <strain evidence="2 4">BR 12005</strain>
    </source>
</reference>
<comment type="caution">
    <text evidence="1">The sequence shown here is derived from an EMBL/GenBank/DDBJ whole genome shotgun (WGS) entry which is preliminary data.</text>
</comment>
<dbReference type="EMBL" id="VITV01000020">
    <property type="protein sequence ID" value="TWB65632.1"/>
    <property type="molecule type" value="Genomic_DNA"/>
</dbReference>
<protein>
    <submittedName>
        <fullName evidence="1">SapC protein</fullName>
    </submittedName>
</protein>
<evidence type="ECO:0000313" key="4">
    <source>
        <dbReference type="Proteomes" id="UP000320516"/>
    </source>
</evidence>
<organism evidence="1 3">
    <name type="scientific">Nitrospirillum amazonense</name>
    <dbReference type="NCBI Taxonomy" id="28077"/>
    <lineage>
        <taxon>Bacteria</taxon>
        <taxon>Pseudomonadati</taxon>
        <taxon>Pseudomonadota</taxon>
        <taxon>Alphaproteobacteria</taxon>
        <taxon>Rhodospirillales</taxon>
        <taxon>Azospirillaceae</taxon>
        <taxon>Nitrospirillum</taxon>
    </lineage>
</organism>
<name>A0A560EN33_9PROT</name>
<dbReference type="EMBL" id="VITN01000032">
    <property type="protein sequence ID" value="TWB10760.1"/>
    <property type="molecule type" value="Genomic_DNA"/>
</dbReference>
<dbReference type="Proteomes" id="UP000320516">
    <property type="component" value="Unassembled WGS sequence"/>
</dbReference>
<dbReference type="InterPro" id="IPR010836">
    <property type="entry name" value="SapC"/>
</dbReference>
<evidence type="ECO:0000313" key="2">
    <source>
        <dbReference type="EMBL" id="TWB65632.1"/>
    </source>
</evidence>
<evidence type="ECO:0000313" key="1">
    <source>
        <dbReference type="EMBL" id="TWB10760.1"/>
    </source>
</evidence>
<proteinExistence type="predicted"/>
<dbReference type="OrthoDB" id="9806524at2"/>
<dbReference type="RefSeq" id="WP_145613951.1">
    <property type="nucleotide sequence ID" value="NZ_JARPAF010000002.1"/>
</dbReference>
<accession>A0A560EN33</accession>
<dbReference type="Proteomes" id="UP000319859">
    <property type="component" value="Unassembled WGS sequence"/>
</dbReference>
<evidence type="ECO:0000313" key="3">
    <source>
        <dbReference type="Proteomes" id="UP000319859"/>
    </source>
</evidence>
<dbReference type="AlphaFoldDB" id="A0A560EN33"/>